<dbReference type="Pfam" id="PF12852">
    <property type="entry name" value="Cupin_6"/>
    <property type="match status" value="1"/>
</dbReference>
<gene>
    <name evidence="6" type="ORF">HCN51_28260</name>
</gene>
<keyword evidence="7" id="KW-1185">Reference proteome</keyword>
<dbReference type="InterPro" id="IPR032783">
    <property type="entry name" value="AraC_lig"/>
</dbReference>
<reference evidence="6 7" key="1">
    <citation type="submission" date="2020-03" db="EMBL/GenBank/DDBJ databases">
        <title>WGS of actinomycetes isolated from Thailand.</title>
        <authorList>
            <person name="Thawai C."/>
        </authorList>
    </citation>
    <scope>NUCLEOTIDE SEQUENCE [LARGE SCALE GENOMIC DNA]</scope>
    <source>
        <strain evidence="6 7">FMUSA5-5</strain>
    </source>
</reference>
<evidence type="ECO:0000256" key="2">
    <source>
        <dbReference type="ARBA" id="ARBA00023125"/>
    </source>
</evidence>
<proteinExistence type="predicted"/>
<keyword evidence="2" id="KW-0238">DNA-binding</keyword>
<evidence type="ECO:0000256" key="1">
    <source>
        <dbReference type="ARBA" id="ARBA00023015"/>
    </source>
</evidence>
<feature type="domain" description="HTH araC/xylS-type" evidence="5">
    <location>
        <begin position="214"/>
        <end position="312"/>
    </location>
</feature>
<organism evidence="6 7">
    <name type="scientific">Nonomuraea composti</name>
    <dbReference type="NCBI Taxonomy" id="2720023"/>
    <lineage>
        <taxon>Bacteria</taxon>
        <taxon>Bacillati</taxon>
        <taxon>Actinomycetota</taxon>
        <taxon>Actinomycetes</taxon>
        <taxon>Streptosporangiales</taxon>
        <taxon>Streptosporangiaceae</taxon>
        <taxon>Nonomuraea</taxon>
    </lineage>
</organism>
<dbReference type="InterPro" id="IPR018060">
    <property type="entry name" value="HTH_AraC"/>
</dbReference>
<dbReference type="SUPFAM" id="SSF51182">
    <property type="entry name" value="RmlC-like cupins"/>
    <property type="match status" value="1"/>
</dbReference>
<feature type="compositionally biased region" description="Basic residues" evidence="4">
    <location>
        <begin position="330"/>
        <end position="342"/>
    </location>
</feature>
<dbReference type="SMART" id="SM00342">
    <property type="entry name" value="HTH_ARAC"/>
    <property type="match status" value="1"/>
</dbReference>
<evidence type="ECO:0000256" key="4">
    <source>
        <dbReference type="SAM" id="MobiDB-lite"/>
    </source>
</evidence>
<protein>
    <submittedName>
        <fullName evidence="6">AraC family transcriptional regulator</fullName>
    </submittedName>
</protein>
<keyword evidence="1" id="KW-0805">Transcription regulation</keyword>
<dbReference type="InterPro" id="IPR011051">
    <property type="entry name" value="RmlC_Cupin_sf"/>
</dbReference>
<dbReference type="PRINTS" id="PR00032">
    <property type="entry name" value="HTHARAC"/>
</dbReference>
<dbReference type="PANTHER" id="PTHR46796">
    <property type="entry name" value="HTH-TYPE TRANSCRIPTIONAL ACTIVATOR RHAS-RELATED"/>
    <property type="match status" value="1"/>
</dbReference>
<feature type="compositionally biased region" description="Low complexity" evidence="4">
    <location>
        <begin position="320"/>
        <end position="329"/>
    </location>
</feature>
<dbReference type="PROSITE" id="PS01124">
    <property type="entry name" value="HTH_ARAC_FAMILY_2"/>
    <property type="match status" value="1"/>
</dbReference>
<dbReference type="RefSeq" id="WP_168013243.1">
    <property type="nucleotide sequence ID" value="NZ_JAATEP010000021.1"/>
</dbReference>
<sequence>MDVLSDVIAVMRTGRPRSARVEWRAPWGQRFPAAPGSAGFQVVLRGAAWLMPPDGPPVALSAGDVLFFPRGHGYAMADSPSTPVTEPQCDPYTDESDLFASASIASASIDGQGGPATVLLCGGYRLDPSRAHPLLRDLPDLIHLPAAPGLHSGVRAAVELLGAEIHQPGLGADTIVSSLLDMLLLYILRAWFAAEHGHCEVTGWAAALADPAVSAALDAMHRDPARPWSVAELGARAGLSRAAFARRFATLVGQPPLAYLTWWRLSSAGRLLRETDAPLNEIAAQVGYGSEFAFANAFKREYGVAPGKYRRTACPPPAAAPAMERQPVSRVRRARPAPIRTR</sequence>
<dbReference type="InterPro" id="IPR009057">
    <property type="entry name" value="Homeodomain-like_sf"/>
</dbReference>
<dbReference type="SUPFAM" id="SSF46689">
    <property type="entry name" value="Homeodomain-like"/>
    <property type="match status" value="2"/>
</dbReference>
<dbReference type="Proteomes" id="UP000696294">
    <property type="component" value="Unassembled WGS sequence"/>
</dbReference>
<keyword evidence="3" id="KW-0804">Transcription</keyword>
<comment type="caution">
    <text evidence="6">The sequence shown here is derived from an EMBL/GenBank/DDBJ whole genome shotgun (WGS) entry which is preliminary data.</text>
</comment>
<evidence type="ECO:0000313" key="7">
    <source>
        <dbReference type="Proteomes" id="UP000696294"/>
    </source>
</evidence>
<evidence type="ECO:0000259" key="5">
    <source>
        <dbReference type="PROSITE" id="PS01124"/>
    </source>
</evidence>
<accession>A0ABX1B653</accession>
<name>A0ABX1B653_9ACTN</name>
<dbReference type="InterPro" id="IPR020449">
    <property type="entry name" value="Tscrpt_reg_AraC-type_HTH"/>
</dbReference>
<dbReference type="PANTHER" id="PTHR46796:SF13">
    <property type="entry name" value="HTH-TYPE TRANSCRIPTIONAL ACTIVATOR RHAS"/>
    <property type="match status" value="1"/>
</dbReference>
<dbReference type="Gene3D" id="1.10.10.60">
    <property type="entry name" value="Homeodomain-like"/>
    <property type="match status" value="2"/>
</dbReference>
<dbReference type="Pfam" id="PF12833">
    <property type="entry name" value="HTH_18"/>
    <property type="match status" value="1"/>
</dbReference>
<evidence type="ECO:0000256" key="3">
    <source>
        <dbReference type="ARBA" id="ARBA00023163"/>
    </source>
</evidence>
<feature type="region of interest" description="Disordered" evidence="4">
    <location>
        <begin position="313"/>
        <end position="342"/>
    </location>
</feature>
<dbReference type="EMBL" id="JAATEP010000021">
    <property type="protein sequence ID" value="NJP93293.1"/>
    <property type="molecule type" value="Genomic_DNA"/>
</dbReference>
<evidence type="ECO:0000313" key="6">
    <source>
        <dbReference type="EMBL" id="NJP93293.1"/>
    </source>
</evidence>
<dbReference type="InterPro" id="IPR050204">
    <property type="entry name" value="AraC_XylS_family_regulators"/>
</dbReference>